<organism evidence="1 2">
    <name type="scientific">Streptomyces candidus</name>
    <dbReference type="NCBI Taxonomy" id="67283"/>
    <lineage>
        <taxon>Bacteria</taxon>
        <taxon>Bacillati</taxon>
        <taxon>Actinomycetota</taxon>
        <taxon>Actinomycetes</taxon>
        <taxon>Kitasatosporales</taxon>
        <taxon>Streptomycetaceae</taxon>
        <taxon>Streptomyces</taxon>
    </lineage>
</organism>
<dbReference type="EMBL" id="JACHEM010000040">
    <property type="protein sequence ID" value="MBB6440142.1"/>
    <property type="molecule type" value="Genomic_DNA"/>
</dbReference>
<proteinExistence type="predicted"/>
<reference evidence="1 2" key="1">
    <citation type="submission" date="2020-08" db="EMBL/GenBank/DDBJ databases">
        <title>Genomic Encyclopedia of Type Strains, Phase IV (KMG-IV): sequencing the most valuable type-strain genomes for metagenomic binning, comparative biology and taxonomic classification.</title>
        <authorList>
            <person name="Goeker M."/>
        </authorList>
    </citation>
    <scope>NUCLEOTIDE SEQUENCE [LARGE SCALE GENOMIC DNA]</scope>
    <source>
        <strain evidence="1 2">DSM 40141</strain>
    </source>
</reference>
<keyword evidence="2" id="KW-1185">Reference proteome</keyword>
<sequence length="50" mass="5687">MRQDTLWVHREFRQLWAGQTVSQFGTYVGQTVLPLLAATSLGPRPSRWGS</sequence>
<evidence type="ECO:0000313" key="1">
    <source>
        <dbReference type="EMBL" id="MBB6440142.1"/>
    </source>
</evidence>
<comment type="caution">
    <text evidence="1">The sequence shown here is derived from an EMBL/GenBank/DDBJ whole genome shotgun (WGS) entry which is preliminary data.</text>
</comment>
<dbReference type="Proteomes" id="UP000540423">
    <property type="component" value="Unassembled WGS sequence"/>
</dbReference>
<name>A0A7X0LTD1_9ACTN</name>
<protein>
    <submittedName>
        <fullName evidence="1">Uncharacterized protein</fullName>
    </submittedName>
</protein>
<dbReference type="AlphaFoldDB" id="A0A7X0LTD1"/>
<gene>
    <name evidence="1" type="ORF">HNQ79_006655</name>
</gene>
<evidence type="ECO:0000313" key="2">
    <source>
        <dbReference type="Proteomes" id="UP000540423"/>
    </source>
</evidence>
<dbReference type="RefSeq" id="WP_260421921.1">
    <property type="nucleotide sequence ID" value="NZ_JACHEM010000040.1"/>
</dbReference>
<accession>A0A7X0LTD1</accession>